<accession>A0A934J4K2</accession>
<organism evidence="2 3">
    <name type="scientific">Paenibacillus roseus</name>
    <dbReference type="NCBI Taxonomy" id="2798579"/>
    <lineage>
        <taxon>Bacteria</taxon>
        <taxon>Bacillati</taxon>
        <taxon>Bacillota</taxon>
        <taxon>Bacilli</taxon>
        <taxon>Bacillales</taxon>
        <taxon>Paenibacillaceae</taxon>
        <taxon>Paenibacillus</taxon>
    </lineage>
</organism>
<comment type="caution">
    <text evidence="2">The sequence shown here is derived from an EMBL/GenBank/DDBJ whole genome shotgun (WGS) entry which is preliminary data.</text>
</comment>
<name>A0A934J4K2_9BACL</name>
<keyword evidence="1" id="KW-0812">Transmembrane</keyword>
<evidence type="ECO:0000313" key="2">
    <source>
        <dbReference type="EMBL" id="MBJ6362745.1"/>
    </source>
</evidence>
<dbReference type="AlphaFoldDB" id="A0A934J4K2"/>
<feature type="transmembrane region" description="Helical" evidence="1">
    <location>
        <begin position="75"/>
        <end position="97"/>
    </location>
</feature>
<feature type="transmembrane region" description="Helical" evidence="1">
    <location>
        <begin position="251"/>
        <end position="273"/>
    </location>
</feature>
<proteinExistence type="predicted"/>
<reference evidence="2" key="1">
    <citation type="submission" date="2020-12" db="EMBL/GenBank/DDBJ databases">
        <authorList>
            <person name="Huq M.A."/>
        </authorList>
    </citation>
    <scope>NUCLEOTIDE SEQUENCE</scope>
    <source>
        <strain evidence="2">MAHUQ-46</strain>
    </source>
</reference>
<evidence type="ECO:0000313" key="3">
    <source>
        <dbReference type="Proteomes" id="UP000640274"/>
    </source>
</evidence>
<sequence length="278" mass="31984">MKRYLKLVHMEVHRFRYLMLFLMGVILIFQVGAIISVLSRELSQRWDDPTYNGVRSPFVPEGMLSFTWVISNTNFWFAVPMLISVAVIGLYVFFVWYREWLGRSTFIYRLLMLPGARCQIYLAKLTAILIFVFSLVSYQLLLLPLQKLLFQMMVPAEWRVDSYWPEVIHANRALDLLIPRNIEQFLSIYGLGIMAVLIIFTGILLERSYRRIGILYGLLYVVGNAIVALYLPDLLGLGLPGTYLYPDEIVGLVVGVCLLLLVLSVVFGFRLLANKITV</sequence>
<feature type="transmembrane region" description="Helical" evidence="1">
    <location>
        <begin position="20"/>
        <end position="39"/>
    </location>
</feature>
<gene>
    <name evidence="2" type="ORF">JFN88_16115</name>
</gene>
<dbReference type="EMBL" id="JAELUP010000089">
    <property type="protein sequence ID" value="MBJ6362745.1"/>
    <property type="molecule type" value="Genomic_DNA"/>
</dbReference>
<dbReference type="Proteomes" id="UP000640274">
    <property type="component" value="Unassembled WGS sequence"/>
</dbReference>
<feature type="transmembrane region" description="Helical" evidence="1">
    <location>
        <begin position="212"/>
        <end position="231"/>
    </location>
</feature>
<feature type="transmembrane region" description="Helical" evidence="1">
    <location>
        <begin position="118"/>
        <end position="141"/>
    </location>
</feature>
<keyword evidence="3" id="KW-1185">Reference proteome</keyword>
<keyword evidence="1" id="KW-1133">Transmembrane helix</keyword>
<feature type="transmembrane region" description="Helical" evidence="1">
    <location>
        <begin position="186"/>
        <end position="205"/>
    </location>
</feature>
<dbReference type="RefSeq" id="WP_199020282.1">
    <property type="nucleotide sequence ID" value="NZ_JAELUP010000089.1"/>
</dbReference>
<keyword evidence="1" id="KW-0472">Membrane</keyword>
<evidence type="ECO:0000256" key="1">
    <source>
        <dbReference type="SAM" id="Phobius"/>
    </source>
</evidence>
<protein>
    <submittedName>
        <fullName evidence="2">Uncharacterized protein</fullName>
    </submittedName>
</protein>